<keyword evidence="3" id="KW-1185">Reference proteome</keyword>
<dbReference type="AlphaFoldDB" id="A0AAE8M6U5"/>
<name>A0AAE8M6U5_9HYPO</name>
<organism evidence="2 3">
    <name type="scientific">Fusarium torulosum</name>
    <dbReference type="NCBI Taxonomy" id="33205"/>
    <lineage>
        <taxon>Eukaryota</taxon>
        <taxon>Fungi</taxon>
        <taxon>Dikarya</taxon>
        <taxon>Ascomycota</taxon>
        <taxon>Pezizomycotina</taxon>
        <taxon>Sordariomycetes</taxon>
        <taxon>Hypocreomycetidae</taxon>
        <taxon>Hypocreales</taxon>
        <taxon>Nectriaceae</taxon>
        <taxon>Fusarium</taxon>
    </lineage>
</organism>
<accession>A0AAE8M6U5</accession>
<feature type="compositionally biased region" description="Polar residues" evidence="1">
    <location>
        <begin position="172"/>
        <end position="196"/>
    </location>
</feature>
<gene>
    <name evidence="2" type="ORF">FTOL_04961</name>
</gene>
<evidence type="ECO:0000313" key="3">
    <source>
        <dbReference type="Proteomes" id="UP001187734"/>
    </source>
</evidence>
<reference evidence="2" key="1">
    <citation type="submission" date="2018-03" db="EMBL/GenBank/DDBJ databases">
        <authorList>
            <person name="Guldener U."/>
        </authorList>
    </citation>
    <scope>NUCLEOTIDE SEQUENCE</scope>
</reference>
<sequence>MSSSRDSNTRNADRTHRPRTNMGQGHARYERDAHYSPIASHGAPRLPQDPFPTRQHPPPGRSYQVSGQHQTSTYQYGYRGVYAPSTYTAHQGSSHDIHQYDEYTGAHDRADLLGYQYPPEDPYQRTTDFVDNGQRNRAGGRFAYSDEAEQSGMDNAAEAIQDFDSRFSGTSNANAVAQGAQRGNRSFTRAQRNRSNYAYPGTIDYPIQNGGSSTQR</sequence>
<feature type="region of interest" description="Disordered" evidence="1">
    <location>
        <begin position="1"/>
        <end position="69"/>
    </location>
</feature>
<protein>
    <submittedName>
        <fullName evidence="2">Uncharacterized protein</fullName>
    </submittedName>
</protein>
<feature type="region of interest" description="Disordered" evidence="1">
    <location>
        <begin position="172"/>
        <end position="216"/>
    </location>
</feature>
<feature type="compositionally biased region" description="Pro residues" evidence="1">
    <location>
        <begin position="47"/>
        <end position="60"/>
    </location>
</feature>
<evidence type="ECO:0000256" key="1">
    <source>
        <dbReference type="SAM" id="MobiDB-lite"/>
    </source>
</evidence>
<comment type="caution">
    <text evidence="2">The sequence shown here is derived from an EMBL/GenBank/DDBJ whole genome shotgun (WGS) entry which is preliminary data.</text>
</comment>
<evidence type="ECO:0000313" key="2">
    <source>
        <dbReference type="EMBL" id="SPJ75230.1"/>
    </source>
</evidence>
<proteinExistence type="predicted"/>
<dbReference type="Proteomes" id="UP001187734">
    <property type="component" value="Unassembled WGS sequence"/>
</dbReference>
<dbReference type="EMBL" id="ONZP01000153">
    <property type="protein sequence ID" value="SPJ75230.1"/>
    <property type="molecule type" value="Genomic_DNA"/>
</dbReference>